<dbReference type="Proteomes" id="UP000298030">
    <property type="component" value="Unassembled WGS sequence"/>
</dbReference>
<feature type="compositionally biased region" description="Low complexity" evidence="1">
    <location>
        <begin position="286"/>
        <end position="306"/>
    </location>
</feature>
<evidence type="ECO:0000256" key="1">
    <source>
        <dbReference type="SAM" id="MobiDB-lite"/>
    </source>
</evidence>
<sequence length="365" mass="40532">MSYSTTATSKFLASRYSRSYPQKLHKSQAPVPEWQHFTNPTIYVVLDKTTKAPKGDLESLRLRVLWVMNEGNQEEPLSTSSQTSQPPEDLDLFSFSDIENNLPRRQHSEGLPLKAVCRDTLVGLRYLFSRPDAPQPIYRRFQVTFGSSKDATDFVQAIKSVCPCKTLAAAVPLGTQLLNSGPTIAPPPVRSKAAPASRAQVDLDNDPLQLHAMRQQHTLQGQLSQLMGPPPFIPTAKSICPPLERHDYNSSFAHSTHQQQQPPSQQPSSSPLTSLGLSANCRNESHISNSQSTSSQQQHHPFSFSSSPVDAMLSSLREATGLYDLPDDGLEHLVARIVREDGFIRLMERLSSMWRIRSLVGILVP</sequence>
<dbReference type="Pfam" id="PF03525">
    <property type="entry name" value="Meiotic_rec114"/>
    <property type="match status" value="1"/>
</dbReference>
<dbReference type="GO" id="GO:0007131">
    <property type="term" value="P:reciprocal meiotic recombination"/>
    <property type="evidence" value="ECO:0007669"/>
    <property type="project" value="InterPro"/>
</dbReference>
<name>A0A4Y7T9V5_COPMI</name>
<protein>
    <submittedName>
        <fullName evidence="2">Uncharacterized protein</fullName>
    </submittedName>
</protein>
<dbReference type="OrthoDB" id="3364736at2759"/>
<feature type="compositionally biased region" description="Low complexity" evidence="1">
    <location>
        <begin position="258"/>
        <end position="271"/>
    </location>
</feature>
<feature type="region of interest" description="Disordered" evidence="1">
    <location>
        <begin position="224"/>
        <end position="306"/>
    </location>
</feature>
<dbReference type="InterPro" id="IPR004354">
    <property type="entry name" value="Meiotic_Rec114"/>
</dbReference>
<comment type="caution">
    <text evidence="2">The sequence shown here is derived from an EMBL/GenBank/DDBJ whole genome shotgun (WGS) entry which is preliminary data.</text>
</comment>
<gene>
    <name evidence="2" type="ORF">FA13DRAFT_1856756</name>
</gene>
<evidence type="ECO:0000313" key="2">
    <source>
        <dbReference type="EMBL" id="TEB30339.1"/>
    </source>
</evidence>
<dbReference type="AlphaFoldDB" id="A0A4Y7T9V5"/>
<dbReference type="EMBL" id="QPFP01000023">
    <property type="protein sequence ID" value="TEB30339.1"/>
    <property type="molecule type" value="Genomic_DNA"/>
</dbReference>
<organism evidence="2 3">
    <name type="scientific">Coprinellus micaceus</name>
    <name type="common">Glistening ink-cap mushroom</name>
    <name type="synonym">Coprinus micaceus</name>
    <dbReference type="NCBI Taxonomy" id="71717"/>
    <lineage>
        <taxon>Eukaryota</taxon>
        <taxon>Fungi</taxon>
        <taxon>Dikarya</taxon>
        <taxon>Basidiomycota</taxon>
        <taxon>Agaricomycotina</taxon>
        <taxon>Agaricomycetes</taxon>
        <taxon>Agaricomycetidae</taxon>
        <taxon>Agaricales</taxon>
        <taxon>Agaricineae</taxon>
        <taxon>Psathyrellaceae</taxon>
        <taxon>Coprinellus</taxon>
    </lineage>
</organism>
<feature type="compositionally biased region" description="Polar residues" evidence="1">
    <location>
        <begin position="272"/>
        <end position="282"/>
    </location>
</feature>
<proteinExistence type="predicted"/>
<evidence type="ECO:0000313" key="3">
    <source>
        <dbReference type="Proteomes" id="UP000298030"/>
    </source>
</evidence>
<accession>A0A4Y7T9V5</accession>
<reference evidence="2 3" key="1">
    <citation type="journal article" date="2019" name="Nat. Ecol. Evol.">
        <title>Megaphylogeny resolves global patterns of mushroom evolution.</title>
        <authorList>
            <person name="Varga T."/>
            <person name="Krizsan K."/>
            <person name="Foldi C."/>
            <person name="Dima B."/>
            <person name="Sanchez-Garcia M."/>
            <person name="Sanchez-Ramirez S."/>
            <person name="Szollosi G.J."/>
            <person name="Szarkandi J.G."/>
            <person name="Papp V."/>
            <person name="Albert L."/>
            <person name="Andreopoulos W."/>
            <person name="Angelini C."/>
            <person name="Antonin V."/>
            <person name="Barry K.W."/>
            <person name="Bougher N.L."/>
            <person name="Buchanan P."/>
            <person name="Buyck B."/>
            <person name="Bense V."/>
            <person name="Catcheside P."/>
            <person name="Chovatia M."/>
            <person name="Cooper J."/>
            <person name="Damon W."/>
            <person name="Desjardin D."/>
            <person name="Finy P."/>
            <person name="Geml J."/>
            <person name="Haridas S."/>
            <person name="Hughes K."/>
            <person name="Justo A."/>
            <person name="Karasinski D."/>
            <person name="Kautmanova I."/>
            <person name="Kiss B."/>
            <person name="Kocsube S."/>
            <person name="Kotiranta H."/>
            <person name="LaButti K.M."/>
            <person name="Lechner B.E."/>
            <person name="Liimatainen K."/>
            <person name="Lipzen A."/>
            <person name="Lukacs Z."/>
            <person name="Mihaltcheva S."/>
            <person name="Morgado L.N."/>
            <person name="Niskanen T."/>
            <person name="Noordeloos M.E."/>
            <person name="Ohm R.A."/>
            <person name="Ortiz-Santana B."/>
            <person name="Ovrebo C."/>
            <person name="Racz N."/>
            <person name="Riley R."/>
            <person name="Savchenko A."/>
            <person name="Shiryaev A."/>
            <person name="Soop K."/>
            <person name="Spirin V."/>
            <person name="Szebenyi C."/>
            <person name="Tomsovsky M."/>
            <person name="Tulloss R.E."/>
            <person name="Uehling J."/>
            <person name="Grigoriev I.V."/>
            <person name="Vagvolgyi C."/>
            <person name="Papp T."/>
            <person name="Martin F.M."/>
            <person name="Miettinen O."/>
            <person name="Hibbett D.S."/>
            <person name="Nagy L.G."/>
        </authorList>
    </citation>
    <scope>NUCLEOTIDE SEQUENCE [LARGE SCALE GENOMIC DNA]</scope>
    <source>
        <strain evidence="2 3">FP101781</strain>
    </source>
</reference>
<keyword evidence="3" id="KW-1185">Reference proteome</keyword>